<dbReference type="Pfam" id="PF02397">
    <property type="entry name" value="Bac_transf"/>
    <property type="match status" value="1"/>
</dbReference>
<evidence type="ECO:0000256" key="1">
    <source>
        <dbReference type="ARBA" id="ARBA00004141"/>
    </source>
</evidence>
<reference evidence="9 10" key="1">
    <citation type="submission" date="2016-11" db="EMBL/GenBank/DDBJ databases">
        <authorList>
            <person name="Jaros S."/>
            <person name="Januszkiewicz K."/>
            <person name="Wedrychowicz H."/>
        </authorList>
    </citation>
    <scope>NUCLEOTIDE SEQUENCE [LARGE SCALE GENOMIC DNA]</scope>
    <source>
        <strain evidence="9 10">DSM 12906</strain>
    </source>
</reference>
<evidence type="ECO:0000256" key="2">
    <source>
        <dbReference type="ARBA" id="ARBA00006464"/>
    </source>
</evidence>
<protein>
    <submittedName>
        <fullName evidence="9">Undecaprenyl-phosphate galactose phosphotransferase, WbaP/exopolysaccharide biosynthesis polyprenyl glycosylphosphotransferase</fullName>
    </submittedName>
</protein>
<keyword evidence="10" id="KW-1185">Reference proteome</keyword>
<dbReference type="GO" id="GO:0016020">
    <property type="term" value="C:membrane"/>
    <property type="evidence" value="ECO:0007669"/>
    <property type="project" value="UniProtKB-SubCell"/>
</dbReference>
<feature type="transmembrane region" description="Helical" evidence="7">
    <location>
        <begin position="298"/>
        <end position="319"/>
    </location>
</feature>
<dbReference type="NCBIfam" id="TIGR03025">
    <property type="entry name" value="EPS_sugtrans"/>
    <property type="match status" value="1"/>
</dbReference>
<evidence type="ECO:0000256" key="6">
    <source>
        <dbReference type="ARBA" id="ARBA00023136"/>
    </source>
</evidence>
<gene>
    <name evidence="9" type="ORF">SAMN02745244_02284</name>
</gene>
<dbReference type="EMBL" id="FQZG01000041">
    <property type="protein sequence ID" value="SHJ33982.1"/>
    <property type="molecule type" value="Genomic_DNA"/>
</dbReference>
<dbReference type="STRING" id="1123357.SAMN02745244_02284"/>
<comment type="similarity">
    <text evidence="2">Belongs to the bacterial sugar transferase family.</text>
</comment>
<evidence type="ECO:0000256" key="4">
    <source>
        <dbReference type="ARBA" id="ARBA00022692"/>
    </source>
</evidence>
<comment type="subcellular location">
    <subcellularLocation>
        <location evidence="1">Membrane</location>
        <topology evidence="1">Multi-pass membrane protein</topology>
    </subcellularLocation>
</comment>
<name>A0A1M6IHR6_9ACTN</name>
<evidence type="ECO:0000256" key="7">
    <source>
        <dbReference type="SAM" id="Phobius"/>
    </source>
</evidence>
<sequence length="486" mass="53275">MTTVDLEVGAGSRGFGETFTELLQGSTTKRRLLLAMVDGAMVAFAALTAYLVRFDWPNDGDALSPIWLFAILPLTWLGLLAVFGAYALPSLHTGMEEYRRVLAASVTLAGLIGVGCYLLGISLSRMFFVVTFLLGIPLLLAARHLRRRLFNKLRARGALTSPAVVVGTPDHVDSVTRVLRREKWLGYRIVGALTSSGGQETPGGLPILGTVDDVATLARLLPLKVVIFAEGSFSDAQQFKRMAWELEQVATEMIVVPTLSDISAGRLVSRPVGGLPLVHVERPHAVAASRWYKRLFDIVGSSLLLLASAPIIAAVAVAIKLEDRGPVFFKQTRVGRWGQEFECFKIRSMVVDAEARKQALASANEGAGVLFKIAHDPRITRVGRFIRRFSIDELPQFLNVLLGEMSMVGPRPALPSEVARYDRDAVRRLDVRPGLTGLWQVSGRSDLSWEETVRLDVYYVDNWSMLQDVVIIARTARAVFGSAGAY</sequence>
<organism evidence="9 10">
    <name type="scientific">Tessaracoccus bendigoensis DSM 12906</name>
    <dbReference type="NCBI Taxonomy" id="1123357"/>
    <lineage>
        <taxon>Bacteria</taxon>
        <taxon>Bacillati</taxon>
        <taxon>Actinomycetota</taxon>
        <taxon>Actinomycetes</taxon>
        <taxon>Propionibacteriales</taxon>
        <taxon>Propionibacteriaceae</taxon>
        <taxon>Tessaracoccus</taxon>
    </lineage>
</organism>
<feature type="transmembrane region" description="Helical" evidence="7">
    <location>
        <begin position="66"/>
        <end position="89"/>
    </location>
</feature>
<dbReference type="PANTHER" id="PTHR30576">
    <property type="entry name" value="COLANIC BIOSYNTHESIS UDP-GLUCOSE LIPID CARRIER TRANSFERASE"/>
    <property type="match status" value="1"/>
</dbReference>
<feature type="transmembrane region" description="Helical" evidence="7">
    <location>
        <begin position="126"/>
        <end position="145"/>
    </location>
</feature>
<evidence type="ECO:0000313" key="9">
    <source>
        <dbReference type="EMBL" id="SHJ33982.1"/>
    </source>
</evidence>
<evidence type="ECO:0000256" key="3">
    <source>
        <dbReference type="ARBA" id="ARBA00022679"/>
    </source>
</evidence>
<keyword evidence="6 7" id="KW-0472">Membrane</keyword>
<dbReference type="InterPro" id="IPR003362">
    <property type="entry name" value="Bact_transf"/>
</dbReference>
<feature type="transmembrane region" description="Helical" evidence="7">
    <location>
        <begin position="32"/>
        <end position="54"/>
    </location>
</feature>
<keyword evidence="4 7" id="KW-0812">Transmembrane</keyword>
<evidence type="ECO:0000256" key="5">
    <source>
        <dbReference type="ARBA" id="ARBA00022989"/>
    </source>
</evidence>
<dbReference type="AlphaFoldDB" id="A0A1M6IHR6"/>
<evidence type="ECO:0000313" key="10">
    <source>
        <dbReference type="Proteomes" id="UP000184512"/>
    </source>
</evidence>
<accession>A0A1M6IHR6</accession>
<dbReference type="Pfam" id="PF13727">
    <property type="entry name" value="CoA_binding_3"/>
    <property type="match status" value="1"/>
</dbReference>
<feature type="transmembrane region" description="Helical" evidence="7">
    <location>
        <begin position="101"/>
        <end position="120"/>
    </location>
</feature>
<dbReference type="GO" id="GO:0016780">
    <property type="term" value="F:phosphotransferase activity, for other substituted phosphate groups"/>
    <property type="evidence" value="ECO:0007669"/>
    <property type="project" value="TreeGrafter"/>
</dbReference>
<dbReference type="InterPro" id="IPR017475">
    <property type="entry name" value="EPS_sugar_tfrase"/>
</dbReference>
<dbReference type="Proteomes" id="UP000184512">
    <property type="component" value="Unassembled WGS sequence"/>
</dbReference>
<dbReference type="Gene3D" id="3.40.50.720">
    <property type="entry name" value="NAD(P)-binding Rossmann-like Domain"/>
    <property type="match status" value="1"/>
</dbReference>
<keyword evidence="5 7" id="KW-1133">Transmembrane helix</keyword>
<dbReference type="PANTHER" id="PTHR30576:SF10">
    <property type="entry name" value="SLL5057 PROTEIN"/>
    <property type="match status" value="1"/>
</dbReference>
<dbReference type="OrthoDB" id="9808602at2"/>
<keyword evidence="3 9" id="KW-0808">Transferase</keyword>
<proteinExistence type="inferred from homology"/>
<dbReference type="RefSeq" id="WP_084189536.1">
    <property type="nucleotide sequence ID" value="NZ_FQZG01000041.1"/>
</dbReference>
<feature type="domain" description="Bacterial sugar transferase" evidence="8">
    <location>
        <begin position="293"/>
        <end position="480"/>
    </location>
</feature>
<evidence type="ECO:0000259" key="8">
    <source>
        <dbReference type="Pfam" id="PF02397"/>
    </source>
</evidence>